<dbReference type="PANTHER" id="PTHR12385:SF14">
    <property type="entry name" value="CHOLINE TRANSPORTER-LIKE 2"/>
    <property type="match status" value="1"/>
</dbReference>
<sequence length="624" mass="69361">MSNQVVKVHPQQLNATDQVDQELMNGPINKRECRDILCCLMFIAACVSCVYFFAFGLANGQPDRLFSVYDMAGNPCGLGSQSSRPYLFLYTPFTGYTSHSTCVASCPQSQTDSTLDCDTTAMTSGSCSQSNCAQINSLGANSVCYYQTTVFLKKICFPSASALSSFSSDSASQIQSLINSSTLTQWINDVTNAKNVIAGSVGIAFGIGLVYMIFLRFFAGLIVWIAIAAYFAGVIVLGYLSYKKSTDIKDYLNANNQVESGNNTKDNMNSYKYLAYILWAFAGLSLVGLLCMYTKIRQAIAIIKTTSSYVAEVWTAMLVPPIFTCLVAGWWLMWLVGYVYLYAIDSSGQIQKSSSSMFATVNHSQFVTRLLWSYLFIGLWVNAFIQSLCQFILASSACIWYFSHGESGQKHAPIRTSVYRAFRYHLGSIAFGALLLAIVQFIRVILAYMEQQIKRAGGSNNKLTMCILKCMSCYMACFERFIKFLNKNAFIQIALKGSNFCVAAKNAMEIIWSNAARFALVNGIGGAFIFLGKIFITCATVFISYIILTKESPYKDNIDNYVLPCIIIFFIAYAISVCFMCVYGMGMSAILVCFLWDEKMFQKATPPHCPPLLQEFFDKEETKN</sequence>
<protein>
    <recommendedName>
        <fullName evidence="7">Choline transporter-like protein</fullName>
    </recommendedName>
</protein>
<evidence type="ECO:0000256" key="5">
    <source>
        <dbReference type="ARBA" id="ARBA00023136"/>
    </source>
</evidence>
<dbReference type="GeneID" id="7829036"/>
<comment type="subcellular location">
    <subcellularLocation>
        <location evidence="7">Cell membrane</location>
        <topology evidence="7">Multi-pass membrane protein</topology>
    </subcellularLocation>
    <subcellularLocation>
        <location evidence="1">Membrane</location>
        <topology evidence="1">Multi-pass membrane protein</topology>
    </subcellularLocation>
</comment>
<evidence type="ECO:0000313" key="8">
    <source>
        <dbReference type="EMBL" id="EAR87523.2"/>
    </source>
</evidence>
<name>I7LTY4_TETTS</name>
<gene>
    <name evidence="8" type="ORF">TTHERM_00069300</name>
</gene>
<feature type="transmembrane region" description="Helical" evidence="7">
    <location>
        <begin position="221"/>
        <end position="242"/>
    </location>
</feature>
<dbReference type="eggNOG" id="KOG1362">
    <property type="taxonomic scope" value="Eukaryota"/>
</dbReference>
<keyword evidence="3 7" id="KW-0812">Transmembrane</keyword>
<dbReference type="KEGG" id="tet:TTHERM_00069300"/>
<dbReference type="RefSeq" id="XP_001007768.2">
    <property type="nucleotide sequence ID" value="XM_001007768.3"/>
</dbReference>
<dbReference type="OrthoDB" id="420519at2759"/>
<dbReference type="Pfam" id="PF04515">
    <property type="entry name" value="Choline_transpo"/>
    <property type="match status" value="1"/>
</dbReference>
<comment type="function">
    <text evidence="7">Choline transporter.</text>
</comment>
<feature type="transmembrane region" description="Helical" evidence="7">
    <location>
        <begin position="422"/>
        <end position="446"/>
    </location>
</feature>
<proteinExistence type="inferred from homology"/>
<dbReference type="GO" id="GO:0005886">
    <property type="term" value="C:plasma membrane"/>
    <property type="evidence" value="ECO:0007669"/>
    <property type="project" value="UniProtKB-SubCell"/>
</dbReference>
<feature type="transmembrane region" description="Helical" evidence="7">
    <location>
        <begin position="314"/>
        <end position="341"/>
    </location>
</feature>
<feature type="transmembrane region" description="Helical" evidence="7">
    <location>
        <begin position="273"/>
        <end position="293"/>
    </location>
</feature>
<accession>I7LTY4</accession>
<keyword evidence="5 7" id="KW-0472">Membrane</keyword>
<dbReference type="GO" id="GO:0022857">
    <property type="term" value="F:transmembrane transporter activity"/>
    <property type="evidence" value="ECO:0007669"/>
    <property type="project" value="UniProtKB-UniRule"/>
</dbReference>
<dbReference type="Proteomes" id="UP000009168">
    <property type="component" value="Unassembled WGS sequence"/>
</dbReference>
<dbReference type="InParanoid" id="I7LTY4"/>
<keyword evidence="9" id="KW-1185">Reference proteome</keyword>
<evidence type="ECO:0000256" key="7">
    <source>
        <dbReference type="RuleBase" id="RU368066"/>
    </source>
</evidence>
<evidence type="ECO:0000256" key="3">
    <source>
        <dbReference type="ARBA" id="ARBA00022692"/>
    </source>
</evidence>
<dbReference type="AlphaFoldDB" id="I7LTY4"/>
<feature type="transmembrane region" description="Helical" evidence="7">
    <location>
        <begin position="36"/>
        <end position="58"/>
    </location>
</feature>
<feature type="transmembrane region" description="Helical" evidence="7">
    <location>
        <begin position="196"/>
        <end position="214"/>
    </location>
</feature>
<keyword evidence="6" id="KW-0325">Glycoprotein</keyword>
<feature type="transmembrane region" description="Helical" evidence="7">
    <location>
        <begin position="518"/>
        <end position="547"/>
    </location>
</feature>
<dbReference type="PANTHER" id="PTHR12385">
    <property type="entry name" value="CHOLINE TRANSPORTER-LIKE (SLC FAMILY 44)"/>
    <property type="match status" value="1"/>
</dbReference>
<keyword evidence="4 7" id="KW-1133">Transmembrane helix</keyword>
<evidence type="ECO:0000256" key="4">
    <source>
        <dbReference type="ARBA" id="ARBA00022989"/>
    </source>
</evidence>
<organism evidence="8 9">
    <name type="scientific">Tetrahymena thermophila (strain SB210)</name>
    <dbReference type="NCBI Taxonomy" id="312017"/>
    <lineage>
        <taxon>Eukaryota</taxon>
        <taxon>Sar</taxon>
        <taxon>Alveolata</taxon>
        <taxon>Ciliophora</taxon>
        <taxon>Intramacronucleata</taxon>
        <taxon>Oligohymenophorea</taxon>
        <taxon>Hymenostomatida</taxon>
        <taxon>Tetrahymenina</taxon>
        <taxon>Tetrahymenidae</taxon>
        <taxon>Tetrahymena</taxon>
    </lineage>
</organism>
<feature type="transmembrane region" description="Helical" evidence="7">
    <location>
        <begin position="379"/>
        <end position="402"/>
    </location>
</feature>
<evidence type="ECO:0000256" key="6">
    <source>
        <dbReference type="ARBA" id="ARBA00023180"/>
    </source>
</evidence>
<dbReference type="EMBL" id="GG662853">
    <property type="protein sequence ID" value="EAR87523.2"/>
    <property type="molecule type" value="Genomic_DNA"/>
</dbReference>
<reference evidence="9" key="1">
    <citation type="journal article" date="2006" name="PLoS Biol.">
        <title>Macronuclear genome sequence of the ciliate Tetrahymena thermophila, a model eukaryote.</title>
        <authorList>
            <person name="Eisen J.A."/>
            <person name="Coyne R.S."/>
            <person name="Wu M."/>
            <person name="Wu D."/>
            <person name="Thiagarajan M."/>
            <person name="Wortman J.R."/>
            <person name="Badger J.H."/>
            <person name="Ren Q."/>
            <person name="Amedeo P."/>
            <person name="Jones K.M."/>
            <person name="Tallon L.J."/>
            <person name="Delcher A.L."/>
            <person name="Salzberg S.L."/>
            <person name="Silva J.C."/>
            <person name="Haas B.J."/>
            <person name="Majoros W.H."/>
            <person name="Farzad M."/>
            <person name="Carlton J.M."/>
            <person name="Smith R.K. Jr."/>
            <person name="Garg J."/>
            <person name="Pearlman R.E."/>
            <person name="Karrer K.M."/>
            <person name="Sun L."/>
            <person name="Manning G."/>
            <person name="Elde N.C."/>
            <person name="Turkewitz A.P."/>
            <person name="Asai D.J."/>
            <person name="Wilkes D.E."/>
            <person name="Wang Y."/>
            <person name="Cai H."/>
            <person name="Collins K."/>
            <person name="Stewart B.A."/>
            <person name="Lee S.R."/>
            <person name="Wilamowska K."/>
            <person name="Weinberg Z."/>
            <person name="Ruzzo W.L."/>
            <person name="Wloga D."/>
            <person name="Gaertig J."/>
            <person name="Frankel J."/>
            <person name="Tsao C.-C."/>
            <person name="Gorovsky M.A."/>
            <person name="Keeling P.J."/>
            <person name="Waller R.F."/>
            <person name="Patron N.J."/>
            <person name="Cherry J.M."/>
            <person name="Stover N.A."/>
            <person name="Krieger C.J."/>
            <person name="del Toro C."/>
            <person name="Ryder H.F."/>
            <person name="Williamson S.C."/>
            <person name="Barbeau R.A."/>
            <person name="Hamilton E.P."/>
            <person name="Orias E."/>
        </authorList>
    </citation>
    <scope>NUCLEOTIDE SEQUENCE [LARGE SCALE GENOMIC DNA]</scope>
    <source>
        <strain evidence="9">SB210</strain>
    </source>
</reference>
<evidence type="ECO:0000256" key="2">
    <source>
        <dbReference type="ARBA" id="ARBA00007168"/>
    </source>
</evidence>
<evidence type="ECO:0000313" key="9">
    <source>
        <dbReference type="Proteomes" id="UP000009168"/>
    </source>
</evidence>
<comment type="similarity">
    <text evidence="2 7">Belongs to the CTL (choline transporter-like) family.</text>
</comment>
<feature type="transmembrane region" description="Helical" evidence="7">
    <location>
        <begin position="567"/>
        <end position="596"/>
    </location>
</feature>
<evidence type="ECO:0000256" key="1">
    <source>
        <dbReference type="ARBA" id="ARBA00004141"/>
    </source>
</evidence>
<dbReference type="InterPro" id="IPR007603">
    <property type="entry name" value="Choline_transptr-like"/>
</dbReference>